<dbReference type="PANTHER" id="PTHR16487:SF0">
    <property type="entry name" value="PROTEIN PHOSPHATASE 4 REGULATORY SUBUNIT 2-RELATED"/>
    <property type="match status" value="1"/>
</dbReference>
<protein>
    <submittedName>
        <fullName evidence="3">Uncharacterized protein</fullName>
    </submittedName>
</protein>
<comment type="caution">
    <text evidence="3">The sequence shown here is derived from an EMBL/GenBank/DDBJ whole genome shotgun (WGS) entry which is preliminary data.</text>
</comment>
<proteinExistence type="inferred from homology"/>
<dbReference type="GO" id="GO:0030289">
    <property type="term" value="C:protein phosphatase 4 complex"/>
    <property type="evidence" value="ECO:0007669"/>
    <property type="project" value="InterPro"/>
</dbReference>
<dbReference type="GO" id="GO:0019888">
    <property type="term" value="F:protein phosphatase regulator activity"/>
    <property type="evidence" value="ECO:0007669"/>
    <property type="project" value="InterPro"/>
</dbReference>
<name>A0A811LI79_9BILA</name>
<feature type="compositionally biased region" description="Basic and acidic residues" evidence="2">
    <location>
        <begin position="216"/>
        <end position="226"/>
    </location>
</feature>
<dbReference type="Proteomes" id="UP000783686">
    <property type="component" value="Unassembled WGS sequence"/>
</dbReference>
<keyword evidence="4" id="KW-1185">Reference proteome</keyword>
<dbReference type="Pfam" id="PF09184">
    <property type="entry name" value="PPP4R2"/>
    <property type="match status" value="1"/>
</dbReference>
<evidence type="ECO:0000256" key="2">
    <source>
        <dbReference type="SAM" id="MobiDB-lite"/>
    </source>
</evidence>
<dbReference type="EMBL" id="CAJFCW020000006">
    <property type="protein sequence ID" value="CAG9126241.1"/>
    <property type="molecule type" value="Genomic_DNA"/>
</dbReference>
<accession>A0A811LI79</accession>
<sequence>MVERKLQEVVFHNPGDYELILKEFKEPEEELNKNSNGIREHSNGLLEEYFVYVAHRGQTAYDWSLCRGPFLWKLKTVIEDMLAKDSEKENDENEPLKPMSNKEYYDKLKNDILRHFEAFEAAPFTIQRLAELLIEPTRHYNLVGKFLRAVEKTVNIVTCVNPFGDRIAKLEDDSDEEEEPVHRVENNFIVSVDELDEPVAKKMKVSNDVEPPVEQEETKEKTTEEV</sequence>
<organism evidence="3 4">
    <name type="scientific">Bursaphelenchus okinawaensis</name>
    <dbReference type="NCBI Taxonomy" id="465554"/>
    <lineage>
        <taxon>Eukaryota</taxon>
        <taxon>Metazoa</taxon>
        <taxon>Ecdysozoa</taxon>
        <taxon>Nematoda</taxon>
        <taxon>Chromadorea</taxon>
        <taxon>Rhabditida</taxon>
        <taxon>Tylenchina</taxon>
        <taxon>Tylenchomorpha</taxon>
        <taxon>Aphelenchoidea</taxon>
        <taxon>Aphelenchoididae</taxon>
        <taxon>Bursaphelenchus</taxon>
    </lineage>
</organism>
<dbReference type="Proteomes" id="UP000614601">
    <property type="component" value="Unassembled WGS sequence"/>
</dbReference>
<dbReference type="InterPro" id="IPR015267">
    <property type="entry name" value="PPP4R2"/>
</dbReference>
<comment type="similarity">
    <text evidence="1">Belongs to the PPP4R2 family.</text>
</comment>
<gene>
    <name evidence="3" type="ORF">BOKJ2_LOCUS13343</name>
</gene>
<evidence type="ECO:0000313" key="3">
    <source>
        <dbReference type="EMBL" id="CAD5229284.1"/>
    </source>
</evidence>
<evidence type="ECO:0000256" key="1">
    <source>
        <dbReference type="ARBA" id="ARBA00009207"/>
    </source>
</evidence>
<dbReference type="EMBL" id="CAJFDH010000006">
    <property type="protein sequence ID" value="CAD5229284.1"/>
    <property type="molecule type" value="Genomic_DNA"/>
</dbReference>
<evidence type="ECO:0000313" key="4">
    <source>
        <dbReference type="Proteomes" id="UP000614601"/>
    </source>
</evidence>
<dbReference type="OrthoDB" id="341898at2759"/>
<dbReference type="AlphaFoldDB" id="A0A811LI79"/>
<dbReference type="GO" id="GO:0005737">
    <property type="term" value="C:cytoplasm"/>
    <property type="evidence" value="ECO:0007669"/>
    <property type="project" value="TreeGrafter"/>
</dbReference>
<reference evidence="3" key="1">
    <citation type="submission" date="2020-09" db="EMBL/GenBank/DDBJ databases">
        <authorList>
            <person name="Kikuchi T."/>
        </authorList>
    </citation>
    <scope>NUCLEOTIDE SEQUENCE</scope>
    <source>
        <strain evidence="3">SH1</strain>
    </source>
</reference>
<dbReference type="PANTHER" id="PTHR16487">
    <property type="entry name" value="PPP4R2-RELATED PROTEIN"/>
    <property type="match status" value="1"/>
</dbReference>
<dbReference type="GO" id="GO:0005634">
    <property type="term" value="C:nucleus"/>
    <property type="evidence" value="ECO:0007669"/>
    <property type="project" value="TreeGrafter"/>
</dbReference>
<feature type="region of interest" description="Disordered" evidence="2">
    <location>
        <begin position="204"/>
        <end position="226"/>
    </location>
</feature>